<evidence type="ECO:0000259" key="2">
    <source>
        <dbReference type="Pfam" id="PF01575"/>
    </source>
</evidence>
<comment type="caution">
    <text evidence="3">The sequence shown here is derived from an EMBL/GenBank/DDBJ whole genome shotgun (WGS) entry which is preliminary data.</text>
</comment>
<proteinExistence type="inferred from homology"/>
<evidence type="ECO:0000313" key="4">
    <source>
        <dbReference type="Proteomes" id="UP001180840"/>
    </source>
</evidence>
<sequence length="292" mass="32475">MLRELQKKPNPGKLLFTALRPTASRKPASTGAMVGDVRLREYTQNKEKLRAYQQVCGFTPADTVPATWLHVQSFPLQTELMSGRDWPFPALGTVHLANQMKMIRPVSVDETLDIEVRASHLNPHEKGTTFHLLGFIRVAGELVWTNHSVYLVPGYRVPGANVPVDRQELPEVEPGETWELPADLGRRYAKASGDYNPIHLHPASAKLFGFRTTIVHGMWTHARALAAMEAHLPEAYEARVQFVKPIELPGTVRFATDGERYGVTGEDGKVRIAGAVVPIQTTLMGRPLTNTF</sequence>
<evidence type="ECO:0000313" key="3">
    <source>
        <dbReference type="EMBL" id="MDR7329651.1"/>
    </source>
</evidence>
<dbReference type="Gene3D" id="3.10.129.10">
    <property type="entry name" value="Hotdog Thioesterase"/>
    <property type="match status" value="1"/>
</dbReference>
<dbReference type="SUPFAM" id="SSF54637">
    <property type="entry name" value="Thioesterase/thiol ester dehydrase-isomerase"/>
    <property type="match status" value="2"/>
</dbReference>
<comment type="similarity">
    <text evidence="1">Belongs to the enoyl-CoA hydratase/isomerase family.</text>
</comment>
<name>A0ABU1ZXK1_9CORY</name>
<dbReference type="InterPro" id="IPR002539">
    <property type="entry name" value="MaoC-like_dom"/>
</dbReference>
<dbReference type="InterPro" id="IPR003965">
    <property type="entry name" value="Fatty_acid_synthase"/>
</dbReference>
<accession>A0ABU1ZXK1</accession>
<dbReference type="PANTHER" id="PTHR43841">
    <property type="entry name" value="3-HYDROXYACYL-THIOESTER DEHYDRATASE HTDX-RELATED"/>
    <property type="match status" value="1"/>
</dbReference>
<protein>
    <submittedName>
        <fullName evidence="3">Acyl dehydratase</fullName>
    </submittedName>
</protein>
<feature type="domain" description="MaoC-like" evidence="2">
    <location>
        <begin position="186"/>
        <end position="256"/>
    </location>
</feature>
<dbReference type="RefSeq" id="WP_290194620.1">
    <property type="nucleotide sequence ID" value="NZ_CP047654.1"/>
</dbReference>
<dbReference type="InterPro" id="IPR029069">
    <property type="entry name" value="HotDog_dom_sf"/>
</dbReference>
<gene>
    <name evidence="3" type="ORF">J2S39_001327</name>
</gene>
<dbReference type="EMBL" id="JAVDXZ010000001">
    <property type="protein sequence ID" value="MDR7329651.1"/>
    <property type="molecule type" value="Genomic_DNA"/>
</dbReference>
<dbReference type="Proteomes" id="UP001180840">
    <property type="component" value="Unassembled WGS sequence"/>
</dbReference>
<reference evidence="3" key="1">
    <citation type="submission" date="2023-07" db="EMBL/GenBank/DDBJ databases">
        <title>Sequencing the genomes of 1000 actinobacteria strains.</title>
        <authorList>
            <person name="Klenk H.-P."/>
        </authorList>
    </citation>
    <scope>NUCLEOTIDE SEQUENCE</scope>
    <source>
        <strain evidence="3">DSM 107476</strain>
    </source>
</reference>
<dbReference type="PANTHER" id="PTHR43841:SF3">
    <property type="entry name" value="(3R)-HYDROXYACYL-ACP DEHYDRATASE SUBUNIT HADB"/>
    <property type="match status" value="1"/>
</dbReference>
<keyword evidence="4" id="KW-1185">Reference proteome</keyword>
<dbReference type="PRINTS" id="PR01483">
    <property type="entry name" value="FASYNTHASE"/>
</dbReference>
<organism evidence="3 4">
    <name type="scientific">Corynebacterium guangdongense</name>
    <dbReference type="NCBI Taxonomy" id="1783348"/>
    <lineage>
        <taxon>Bacteria</taxon>
        <taxon>Bacillati</taxon>
        <taxon>Actinomycetota</taxon>
        <taxon>Actinomycetes</taxon>
        <taxon>Mycobacteriales</taxon>
        <taxon>Corynebacteriaceae</taxon>
        <taxon>Corynebacterium</taxon>
    </lineage>
</organism>
<dbReference type="Pfam" id="PF01575">
    <property type="entry name" value="MaoC_dehydratas"/>
    <property type="match status" value="1"/>
</dbReference>
<evidence type="ECO:0000256" key="1">
    <source>
        <dbReference type="ARBA" id="ARBA00005254"/>
    </source>
</evidence>